<evidence type="ECO:0000256" key="2">
    <source>
        <dbReference type="SAM" id="MobiDB-lite"/>
    </source>
</evidence>
<evidence type="ECO:0000256" key="1">
    <source>
        <dbReference type="ARBA" id="ARBA00007430"/>
    </source>
</evidence>
<dbReference type="Pfam" id="PF13727">
    <property type="entry name" value="CoA_binding_3"/>
    <property type="match status" value="1"/>
</dbReference>
<gene>
    <name evidence="4" type="ORF">LIP_2242</name>
</gene>
<evidence type="ECO:0000313" key="4">
    <source>
        <dbReference type="EMBL" id="BAS28083.1"/>
    </source>
</evidence>
<protein>
    <submittedName>
        <fullName evidence="4">Polysaccharide biosynthesis protein CapD</fullName>
    </submittedName>
</protein>
<dbReference type="SUPFAM" id="SSF51735">
    <property type="entry name" value="NAD(P)-binding Rossmann-fold domains"/>
    <property type="match status" value="2"/>
</dbReference>
<reference evidence="5" key="2">
    <citation type="journal article" date="2016" name="Int. J. Syst. Evol. Microbiol.">
        <title>Complete genome sequence and cell structure of Limnochorda pilosa, a Gram-negative spore-former within the phylum Firmicutes.</title>
        <authorList>
            <person name="Watanabe M."/>
            <person name="Kojima H."/>
            <person name="Fukui M."/>
        </authorList>
    </citation>
    <scope>NUCLEOTIDE SEQUENCE [LARGE SCALE GENOMIC DNA]</scope>
    <source>
        <strain evidence="5">HC45</strain>
    </source>
</reference>
<dbReference type="KEGG" id="lpil:LIP_2242"/>
<dbReference type="AlphaFoldDB" id="A0A0K2SLT8"/>
<dbReference type="EMBL" id="AP014924">
    <property type="protein sequence ID" value="BAS28083.1"/>
    <property type="molecule type" value="Genomic_DNA"/>
</dbReference>
<dbReference type="OrthoDB" id="9803111at2"/>
<feature type="domain" description="Ketoreductase" evidence="3">
    <location>
        <begin position="126"/>
        <end position="294"/>
    </location>
</feature>
<dbReference type="Pfam" id="PF02719">
    <property type="entry name" value="Polysacc_synt_2"/>
    <property type="match status" value="1"/>
</dbReference>
<dbReference type="Gene3D" id="3.40.50.720">
    <property type="entry name" value="NAD(P)-binding Rossmann-like Domain"/>
    <property type="match status" value="2"/>
</dbReference>
<keyword evidence="5" id="KW-1185">Reference proteome</keyword>
<reference evidence="5" key="1">
    <citation type="submission" date="2015-07" db="EMBL/GenBank/DDBJ databases">
        <title>Complete genome sequence and phylogenetic analysis of Limnochorda pilosa.</title>
        <authorList>
            <person name="Watanabe M."/>
            <person name="Kojima H."/>
            <person name="Fukui M."/>
        </authorList>
    </citation>
    <scope>NUCLEOTIDE SEQUENCE [LARGE SCALE GENOMIC DNA]</scope>
    <source>
        <strain evidence="5">HC45</strain>
    </source>
</reference>
<sequence>MTLREIRQATNWTVVGFVDDDPEKHRQRVLGLPVLGGREEIPELVRQHRVTQVLIAMPSAPRSIIRGTLDQARRSGCTVRTVPALYELMDGQITVNQIREVRIEDLLRRDPVPSDVKAVRSYLEGKVVLVTGAGGSIGSELCRQVARCAPGRLILLGHGENSIFEILEELRTAHPQLVLVTAIADMRDERKVEAIFAAHRPAVFFHAAAHKHVPLMEAHPDEAATNNVFGTLNLCLAADRFGTERFVMVSTDKAVNPTNAMGASKRVAEMVVQTMDRRSRTRFVAVRFGNVLGSRGSVIPTFKRQIAAGGPVTVTHPEMRRYFMTIPEAVQLILEAGHLAQGGEIYLLEMGEPVRIVDLARDMIRLSGFEPDVDIPIVFTDARPGERLFEELRTDGENVEGTSHPDIVRLHGQEVDPAWLEHGLEVLRVQVREGELEALRATLVALGQGREPEVAVRVAEVAAGEERQELGTSQSDTVRPSTEGAGKAQLGGQEAGKVVRLAKR</sequence>
<dbReference type="InterPro" id="IPR036291">
    <property type="entry name" value="NAD(P)-bd_dom_sf"/>
</dbReference>
<dbReference type="SMART" id="SM00822">
    <property type="entry name" value="PKS_KR"/>
    <property type="match status" value="1"/>
</dbReference>
<evidence type="ECO:0000259" key="3">
    <source>
        <dbReference type="SMART" id="SM00822"/>
    </source>
</evidence>
<dbReference type="STRING" id="1555112.LIP_2242"/>
<organism evidence="4 5">
    <name type="scientific">Limnochorda pilosa</name>
    <dbReference type="NCBI Taxonomy" id="1555112"/>
    <lineage>
        <taxon>Bacteria</taxon>
        <taxon>Bacillati</taxon>
        <taxon>Bacillota</taxon>
        <taxon>Limnochordia</taxon>
        <taxon>Limnochordales</taxon>
        <taxon>Limnochordaceae</taxon>
        <taxon>Limnochorda</taxon>
    </lineage>
</organism>
<evidence type="ECO:0000313" key="5">
    <source>
        <dbReference type="Proteomes" id="UP000065807"/>
    </source>
</evidence>
<feature type="region of interest" description="Disordered" evidence="2">
    <location>
        <begin position="464"/>
        <end position="504"/>
    </location>
</feature>
<dbReference type="PATRIC" id="fig|1555112.3.peg.2285"/>
<comment type="similarity">
    <text evidence="1">Belongs to the polysaccharide synthase family.</text>
</comment>
<dbReference type="RefSeq" id="WP_068137889.1">
    <property type="nucleotide sequence ID" value="NZ_AP014924.1"/>
</dbReference>
<proteinExistence type="inferred from homology"/>
<accession>A0A0K2SLT8</accession>
<dbReference type="CDD" id="cd05237">
    <property type="entry name" value="UDP_invert_4-6DH_SDR_e"/>
    <property type="match status" value="1"/>
</dbReference>
<dbReference type="InterPro" id="IPR051203">
    <property type="entry name" value="Polysaccharide_Synthase-Rel"/>
</dbReference>
<dbReference type="InterPro" id="IPR003869">
    <property type="entry name" value="Polysac_CapD-like"/>
</dbReference>
<dbReference type="InterPro" id="IPR057326">
    <property type="entry name" value="KR_dom"/>
</dbReference>
<dbReference type="PANTHER" id="PTHR43318:SF1">
    <property type="entry name" value="POLYSACCHARIDE BIOSYNTHESIS PROTEIN EPSC-RELATED"/>
    <property type="match status" value="1"/>
</dbReference>
<dbReference type="Proteomes" id="UP000065807">
    <property type="component" value="Chromosome"/>
</dbReference>
<name>A0A0K2SLT8_LIMPI</name>
<dbReference type="PANTHER" id="PTHR43318">
    <property type="entry name" value="UDP-N-ACETYLGLUCOSAMINE 4,6-DEHYDRATASE"/>
    <property type="match status" value="1"/>
</dbReference>
<feature type="compositionally biased region" description="Polar residues" evidence="2">
    <location>
        <begin position="470"/>
        <end position="480"/>
    </location>
</feature>